<evidence type="ECO:0000256" key="1">
    <source>
        <dbReference type="SAM" id="MobiDB-lite"/>
    </source>
</evidence>
<accession>A0ABY6QR78</accession>
<evidence type="ECO:0000313" key="2">
    <source>
        <dbReference type="EMBL" id="UZX19744.1"/>
    </source>
</evidence>
<feature type="region of interest" description="Disordered" evidence="1">
    <location>
        <begin position="101"/>
        <end position="127"/>
    </location>
</feature>
<reference evidence="2" key="1">
    <citation type="submission" date="2021-09" db="EMBL/GenBank/DDBJ databases">
        <title>Complete genome sequence and metabolic characterization of Streptomyces tanashiensis DSM 731 the producer of antibacterial Kalafungin and diverse secondary metabolites.</title>
        <authorList>
            <person name="Abbasi M.N."/>
            <person name="Anwar M.N."/>
            <person name="Alam K."/>
            <person name="Shoaib M."/>
            <person name="Lin Z."/>
            <person name="Hayat M."/>
            <person name="Ali M.I."/>
            <person name="Malik H.M.T."/>
            <person name="Ahmed I."/>
            <person name="Li A."/>
            <person name="Hailong Wang H."/>
            <person name="Zhang Y."/>
        </authorList>
    </citation>
    <scope>NUCLEOTIDE SEQUENCE</scope>
    <source>
        <strain evidence="2">Kala</strain>
    </source>
</reference>
<protein>
    <submittedName>
        <fullName evidence="2">Uncharacterized protein</fullName>
    </submittedName>
</protein>
<proteinExistence type="predicted"/>
<feature type="compositionally biased region" description="Basic residues" evidence="1">
    <location>
        <begin position="167"/>
        <end position="189"/>
    </location>
</feature>
<evidence type="ECO:0000313" key="3">
    <source>
        <dbReference type="Proteomes" id="UP001164506"/>
    </source>
</evidence>
<dbReference type="Proteomes" id="UP001164506">
    <property type="component" value="Chromosome"/>
</dbReference>
<feature type="region of interest" description="Disordered" evidence="1">
    <location>
        <begin position="153"/>
        <end position="189"/>
    </location>
</feature>
<organism evidence="2 3">
    <name type="scientific">Streptomyces tanashiensis</name>
    <dbReference type="NCBI Taxonomy" id="67367"/>
    <lineage>
        <taxon>Bacteria</taxon>
        <taxon>Bacillati</taxon>
        <taxon>Actinomycetota</taxon>
        <taxon>Actinomycetes</taxon>
        <taxon>Kitasatosporales</taxon>
        <taxon>Streptomycetaceae</taxon>
        <taxon>Streptomyces</taxon>
    </lineage>
</organism>
<dbReference type="RefSeq" id="WP_190105539.1">
    <property type="nucleotide sequence ID" value="NZ_BMUH01000012.1"/>
</dbReference>
<gene>
    <name evidence="2" type="ORF">LDH80_02895</name>
</gene>
<sequence length="189" mass="20456">MPLVLAMGGLAWYADESEHCVEYYQRACAVLTAYGSVGTTSVLRAAPASALMDSGRWVETEEQLDGAATLAAVCRLRHIAIDVAALRATLAALRGRPVDAPADPAWSADDGGEPGHPRTPPAAARSDHDGAFRHFGALFAEDGTRLHYFLSLRSSPTWPRPPGGRADRRRSHTSSKRCGRRRDRGRRPV</sequence>
<dbReference type="EMBL" id="CP084204">
    <property type="protein sequence ID" value="UZX19744.1"/>
    <property type="molecule type" value="Genomic_DNA"/>
</dbReference>
<dbReference type="GeneID" id="95598355"/>
<keyword evidence="3" id="KW-1185">Reference proteome</keyword>
<name>A0ABY6QR78_9ACTN</name>